<comment type="caution">
    <text evidence="1">The sequence shown here is derived from an EMBL/GenBank/DDBJ whole genome shotgun (WGS) entry which is preliminary data.</text>
</comment>
<name>A0AAE0SAW1_9BIVA</name>
<keyword evidence="2" id="KW-1185">Reference proteome</keyword>
<reference evidence="1" key="3">
    <citation type="submission" date="2023-05" db="EMBL/GenBank/DDBJ databases">
        <authorList>
            <person name="Smith C.H."/>
        </authorList>
    </citation>
    <scope>NUCLEOTIDE SEQUENCE</scope>
    <source>
        <strain evidence="1">CHS0354</strain>
        <tissue evidence="1">Mantle</tissue>
    </source>
</reference>
<sequence>MAYQEISFTVKNTFSMRNDEVKMHNVFMKEVGEKVLGYKKAGTNEEHYTELLAVEADQARILQDIQTAQISKNLNLDYGASLHLPLNSTAAIVFPLRGKNYQGWIEQFHKTPKKMSLV</sequence>
<evidence type="ECO:0000313" key="2">
    <source>
        <dbReference type="Proteomes" id="UP001195483"/>
    </source>
</evidence>
<protein>
    <submittedName>
        <fullName evidence="1">Uncharacterized protein</fullName>
    </submittedName>
</protein>
<reference evidence="1" key="1">
    <citation type="journal article" date="2021" name="Genome Biol. Evol.">
        <title>A High-Quality Reference Genome for a Parasitic Bivalve with Doubly Uniparental Inheritance (Bivalvia: Unionida).</title>
        <authorList>
            <person name="Smith C.H."/>
        </authorList>
    </citation>
    <scope>NUCLEOTIDE SEQUENCE</scope>
    <source>
        <strain evidence="1">CHS0354</strain>
    </source>
</reference>
<dbReference type="EMBL" id="JAEAOA010001597">
    <property type="protein sequence ID" value="KAK3588432.1"/>
    <property type="molecule type" value="Genomic_DNA"/>
</dbReference>
<dbReference type="AlphaFoldDB" id="A0AAE0SAW1"/>
<reference evidence="1" key="2">
    <citation type="journal article" date="2021" name="Genome Biol. Evol.">
        <title>Developing a high-quality reference genome for a parasitic bivalve with doubly uniparental inheritance (Bivalvia: Unionida).</title>
        <authorList>
            <person name="Smith C.H."/>
        </authorList>
    </citation>
    <scope>NUCLEOTIDE SEQUENCE</scope>
    <source>
        <strain evidence="1">CHS0354</strain>
        <tissue evidence="1">Mantle</tissue>
    </source>
</reference>
<dbReference type="Proteomes" id="UP001195483">
    <property type="component" value="Unassembled WGS sequence"/>
</dbReference>
<proteinExistence type="predicted"/>
<organism evidence="1 2">
    <name type="scientific">Potamilus streckersoni</name>
    <dbReference type="NCBI Taxonomy" id="2493646"/>
    <lineage>
        <taxon>Eukaryota</taxon>
        <taxon>Metazoa</taxon>
        <taxon>Spiralia</taxon>
        <taxon>Lophotrochozoa</taxon>
        <taxon>Mollusca</taxon>
        <taxon>Bivalvia</taxon>
        <taxon>Autobranchia</taxon>
        <taxon>Heteroconchia</taxon>
        <taxon>Palaeoheterodonta</taxon>
        <taxon>Unionida</taxon>
        <taxon>Unionoidea</taxon>
        <taxon>Unionidae</taxon>
        <taxon>Ambleminae</taxon>
        <taxon>Lampsilini</taxon>
        <taxon>Potamilus</taxon>
    </lineage>
</organism>
<evidence type="ECO:0000313" key="1">
    <source>
        <dbReference type="EMBL" id="KAK3588432.1"/>
    </source>
</evidence>
<accession>A0AAE0SAW1</accession>
<gene>
    <name evidence="1" type="ORF">CHS0354_026759</name>
</gene>